<feature type="compositionally biased region" description="Low complexity" evidence="1">
    <location>
        <begin position="111"/>
        <end position="126"/>
    </location>
</feature>
<protein>
    <recommendedName>
        <fullName evidence="5">Leucine-rich repeat-containing N-terminal plant-type domain-containing protein</fullName>
    </recommendedName>
</protein>
<gene>
    <name evidence="3" type="ORF">THAOC_28874</name>
</gene>
<comment type="caution">
    <text evidence="3">The sequence shown here is derived from an EMBL/GenBank/DDBJ whole genome shotgun (WGS) entry which is preliminary data.</text>
</comment>
<feature type="region of interest" description="Disordered" evidence="1">
    <location>
        <begin position="56"/>
        <end position="136"/>
    </location>
</feature>
<dbReference type="EMBL" id="AGNL01040777">
    <property type="protein sequence ID" value="EJK51910.1"/>
    <property type="molecule type" value="Genomic_DNA"/>
</dbReference>
<dbReference type="Gene3D" id="3.80.10.10">
    <property type="entry name" value="Ribonuclease Inhibitor"/>
    <property type="match status" value="1"/>
</dbReference>
<keyword evidence="2" id="KW-1133">Transmembrane helix</keyword>
<reference evidence="3 4" key="1">
    <citation type="journal article" date="2012" name="Genome Biol.">
        <title>Genome and low-iron response of an oceanic diatom adapted to chronic iron limitation.</title>
        <authorList>
            <person name="Lommer M."/>
            <person name="Specht M."/>
            <person name="Roy A.S."/>
            <person name="Kraemer L."/>
            <person name="Andreson R."/>
            <person name="Gutowska M.A."/>
            <person name="Wolf J."/>
            <person name="Bergner S.V."/>
            <person name="Schilhabel M.B."/>
            <person name="Klostermeier U.C."/>
            <person name="Beiko R.G."/>
            <person name="Rosenstiel P."/>
            <person name="Hippler M."/>
            <person name="Laroche J."/>
        </authorList>
    </citation>
    <scope>NUCLEOTIDE SEQUENCE [LARGE SCALE GENOMIC DNA]</scope>
    <source>
        <strain evidence="3 4">CCMP1005</strain>
    </source>
</reference>
<dbReference type="AlphaFoldDB" id="K0RF86"/>
<evidence type="ECO:0000313" key="4">
    <source>
        <dbReference type="Proteomes" id="UP000266841"/>
    </source>
</evidence>
<feature type="compositionally biased region" description="Polar residues" evidence="1">
    <location>
        <begin position="75"/>
        <end position="98"/>
    </location>
</feature>
<accession>K0RF86</accession>
<name>K0RF86_THAOC</name>
<proteinExistence type="predicted"/>
<evidence type="ECO:0000313" key="3">
    <source>
        <dbReference type="EMBL" id="EJK51910.1"/>
    </source>
</evidence>
<keyword evidence="2" id="KW-0472">Membrane</keyword>
<evidence type="ECO:0000256" key="2">
    <source>
        <dbReference type="SAM" id="Phobius"/>
    </source>
</evidence>
<evidence type="ECO:0000256" key="1">
    <source>
        <dbReference type="SAM" id="MobiDB-lite"/>
    </source>
</evidence>
<dbReference type="OrthoDB" id="40427at2759"/>
<organism evidence="3 4">
    <name type="scientific">Thalassiosira oceanica</name>
    <name type="common">Marine diatom</name>
    <dbReference type="NCBI Taxonomy" id="159749"/>
    <lineage>
        <taxon>Eukaryota</taxon>
        <taxon>Sar</taxon>
        <taxon>Stramenopiles</taxon>
        <taxon>Ochrophyta</taxon>
        <taxon>Bacillariophyta</taxon>
        <taxon>Coscinodiscophyceae</taxon>
        <taxon>Thalassiosirophycidae</taxon>
        <taxon>Thalassiosirales</taxon>
        <taxon>Thalassiosiraceae</taxon>
        <taxon>Thalassiosira</taxon>
    </lineage>
</organism>
<dbReference type="InterPro" id="IPR032675">
    <property type="entry name" value="LRR_dom_sf"/>
</dbReference>
<keyword evidence="4" id="KW-1185">Reference proteome</keyword>
<keyword evidence="2" id="KW-0812">Transmembrane</keyword>
<evidence type="ECO:0008006" key="5">
    <source>
        <dbReference type="Google" id="ProtNLM"/>
    </source>
</evidence>
<feature type="transmembrane region" description="Helical" evidence="2">
    <location>
        <begin position="24"/>
        <end position="50"/>
    </location>
</feature>
<dbReference type="Proteomes" id="UP000266841">
    <property type="component" value="Unassembled WGS sequence"/>
</dbReference>
<sequence length="371" mass="39926">MAYSASGEDEEASPRRRCGRMRTVFCPALARTGLALLAILPILGLGWGFMATLPPPNKGTTESGAQADKGPRAPSSDQDNNVQGSYSWGDSESFDQSSLGGGDSPKVEAGTTTLATWTTTSTTTTTAKSPEDTIPERTYPTSYMLVSKGIAQISDFADLDGYHSKALRVLTRNGVSSDYSDQKLAQRYALLCLYFSTYSVRTSVTDTRYGYGTTPKWHVLSPWKFMWKEDECAWYGIACDTDGLVLRIELANHLLTGHIPDELALLDGGPINELDFSGNPGLGDGGFPVVFTKFDSLGKISPGIHFITEAHNTSAVRLIAQLELAAIGLDGCSFEGNVPEEMCNSSTKIFIGCGLTCSCCEECVPEGKVRN</sequence>